<keyword evidence="2" id="KW-1185">Reference proteome</keyword>
<organism evidence="1 2">
    <name type="scientific">Batillaria attramentaria</name>
    <dbReference type="NCBI Taxonomy" id="370345"/>
    <lineage>
        <taxon>Eukaryota</taxon>
        <taxon>Metazoa</taxon>
        <taxon>Spiralia</taxon>
        <taxon>Lophotrochozoa</taxon>
        <taxon>Mollusca</taxon>
        <taxon>Gastropoda</taxon>
        <taxon>Caenogastropoda</taxon>
        <taxon>Sorbeoconcha</taxon>
        <taxon>Cerithioidea</taxon>
        <taxon>Batillariidae</taxon>
        <taxon>Batillaria</taxon>
    </lineage>
</organism>
<gene>
    <name evidence="1" type="ORF">BaRGS_00016799</name>
</gene>
<protein>
    <submittedName>
        <fullName evidence="1">Uncharacterized protein</fullName>
    </submittedName>
</protein>
<reference evidence="1 2" key="1">
    <citation type="journal article" date="2023" name="Sci. Data">
        <title>Genome assembly of the Korean intertidal mud-creeper Batillaria attramentaria.</title>
        <authorList>
            <person name="Patra A.K."/>
            <person name="Ho P.T."/>
            <person name="Jun S."/>
            <person name="Lee S.J."/>
            <person name="Kim Y."/>
            <person name="Won Y.J."/>
        </authorList>
    </citation>
    <scope>NUCLEOTIDE SEQUENCE [LARGE SCALE GENOMIC DNA]</scope>
    <source>
        <strain evidence="1">Wonlab-2016</strain>
    </source>
</reference>
<proteinExistence type="predicted"/>
<comment type="caution">
    <text evidence="1">The sequence shown here is derived from an EMBL/GenBank/DDBJ whole genome shotgun (WGS) entry which is preliminary data.</text>
</comment>
<name>A0ABD0KXS9_9CAEN</name>
<dbReference type="EMBL" id="JACVVK020000108">
    <property type="protein sequence ID" value="KAK7491953.1"/>
    <property type="molecule type" value="Genomic_DNA"/>
</dbReference>
<accession>A0ABD0KXS9</accession>
<evidence type="ECO:0000313" key="1">
    <source>
        <dbReference type="EMBL" id="KAK7491953.1"/>
    </source>
</evidence>
<sequence>MVTKNKGRFLNSRMCEEVNQLVEQLVQQRMASSHLDHAAAASGTKKDIVDEKVDPEIFAKIVRAVRFAGECVGAFVGGVGKGLVGSLPKCSVM</sequence>
<dbReference type="AlphaFoldDB" id="A0ABD0KXS9"/>
<dbReference type="Proteomes" id="UP001519460">
    <property type="component" value="Unassembled WGS sequence"/>
</dbReference>
<evidence type="ECO:0000313" key="2">
    <source>
        <dbReference type="Proteomes" id="UP001519460"/>
    </source>
</evidence>